<dbReference type="PANTHER" id="PTHR35848">
    <property type="entry name" value="OXALATE-BINDING PROTEIN"/>
    <property type="match status" value="1"/>
</dbReference>
<dbReference type="AlphaFoldDB" id="A0A9R1CTF1"/>
<dbReference type="InterPro" id="IPR051610">
    <property type="entry name" value="GPI/OXD"/>
</dbReference>
<comment type="caution">
    <text evidence="3">The sequence shown here is derived from an EMBL/GenBank/DDBJ whole genome shotgun (WGS) entry which is preliminary data.</text>
</comment>
<dbReference type="InterPro" id="IPR013096">
    <property type="entry name" value="Cupin_2"/>
</dbReference>
<dbReference type="RefSeq" id="WP_256029688.1">
    <property type="nucleotide sequence ID" value="NZ_JAHLKM010000010.1"/>
</dbReference>
<dbReference type="Gene3D" id="2.60.120.10">
    <property type="entry name" value="Jelly Rolls"/>
    <property type="match status" value="1"/>
</dbReference>
<keyword evidence="1" id="KW-0479">Metal-binding</keyword>
<sequence length="172" mass="19092">MPLINEADMEWSELDHGETRFRRKQLGEAAESETLGCSLYELPSGRKSWPYHYHTANEEALYVLEGSGSIRLGGETYDLEAGDYAPLPADESGGHKVINDSEDVLRYLAISTMNEPDVTVYPDSGKMGVYVGSPPGGQEGRTLEGYFNVDDDVDYWEGEWPGGVGVYILIFR</sequence>
<organism evidence="3 4">
    <name type="scientific">Natronomonas aquatica</name>
    <dbReference type="NCBI Taxonomy" id="2841590"/>
    <lineage>
        <taxon>Archaea</taxon>
        <taxon>Methanobacteriati</taxon>
        <taxon>Methanobacteriota</taxon>
        <taxon>Stenosarchaea group</taxon>
        <taxon>Halobacteria</taxon>
        <taxon>Halobacteriales</taxon>
        <taxon>Natronomonadaceae</taxon>
        <taxon>Natronomonas</taxon>
    </lineage>
</organism>
<name>A0A9R1CTF1_9EURY</name>
<evidence type="ECO:0000313" key="3">
    <source>
        <dbReference type="EMBL" id="MCQ4333662.1"/>
    </source>
</evidence>
<reference evidence="3" key="1">
    <citation type="journal article" date="2023" name="Front. Microbiol.">
        <title>Genomic-based phylogenetic and metabolic analyses of the genus Natronomonas, and description of Natronomonas aquatica sp. nov.</title>
        <authorList>
            <person name="Garcia-Roldan A."/>
            <person name="Duran-Viseras A."/>
            <person name="de la Haba R.R."/>
            <person name="Corral P."/>
            <person name="Sanchez-Porro C."/>
            <person name="Ventosa A."/>
        </authorList>
    </citation>
    <scope>NUCLEOTIDE SEQUENCE</scope>
    <source>
        <strain evidence="3">F2-12</strain>
    </source>
</reference>
<dbReference type="Proteomes" id="UP001139494">
    <property type="component" value="Unassembled WGS sequence"/>
</dbReference>
<dbReference type="GO" id="GO:0046872">
    <property type="term" value="F:metal ion binding"/>
    <property type="evidence" value="ECO:0007669"/>
    <property type="project" value="UniProtKB-KW"/>
</dbReference>
<evidence type="ECO:0000256" key="1">
    <source>
        <dbReference type="ARBA" id="ARBA00022723"/>
    </source>
</evidence>
<dbReference type="EMBL" id="JAHLKM010000010">
    <property type="protein sequence ID" value="MCQ4333662.1"/>
    <property type="molecule type" value="Genomic_DNA"/>
</dbReference>
<evidence type="ECO:0000313" key="4">
    <source>
        <dbReference type="Proteomes" id="UP001139494"/>
    </source>
</evidence>
<dbReference type="InterPro" id="IPR011051">
    <property type="entry name" value="RmlC_Cupin_sf"/>
</dbReference>
<dbReference type="PANTHER" id="PTHR35848:SF6">
    <property type="entry name" value="CUPIN TYPE-2 DOMAIN-CONTAINING PROTEIN"/>
    <property type="match status" value="1"/>
</dbReference>
<protein>
    <submittedName>
        <fullName evidence="3">Cupin domain-containing protein</fullName>
    </submittedName>
</protein>
<feature type="domain" description="Cupin type-2" evidence="2">
    <location>
        <begin position="39"/>
        <end position="110"/>
    </location>
</feature>
<dbReference type="SUPFAM" id="SSF51182">
    <property type="entry name" value="RmlC-like cupins"/>
    <property type="match status" value="1"/>
</dbReference>
<dbReference type="Pfam" id="PF07883">
    <property type="entry name" value="Cupin_2"/>
    <property type="match status" value="1"/>
</dbReference>
<dbReference type="InterPro" id="IPR014710">
    <property type="entry name" value="RmlC-like_jellyroll"/>
</dbReference>
<dbReference type="CDD" id="cd02224">
    <property type="entry name" value="cupin_SPO2919-like"/>
    <property type="match status" value="1"/>
</dbReference>
<proteinExistence type="predicted"/>
<accession>A0A9R1CTF1</accession>
<gene>
    <name evidence="3" type="ORF">KM295_09265</name>
</gene>
<keyword evidence="4" id="KW-1185">Reference proteome</keyword>
<evidence type="ECO:0000259" key="2">
    <source>
        <dbReference type="Pfam" id="PF07883"/>
    </source>
</evidence>